<protein>
    <submittedName>
        <fullName evidence="9">DNA-binding transcriptional response regulator, NtrC family, contains REC, AAA-type ATPase, and a Fis-type DNA-binding domains</fullName>
    </submittedName>
</protein>
<keyword evidence="3" id="KW-0902">Two-component regulatory system</keyword>
<evidence type="ECO:0000256" key="6">
    <source>
        <dbReference type="ARBA" id="ARBA00023159"/>
    </source>
</evidence>
<dbReference type="SUPFAM" id="SSF51621">
    <property type="entry name" value="Phosphoenolpyruvate/pyruvate domain"/>
    <property type="match status" value="1"/>
</dbReference>
<evidence type="ECO:0000256" key="1">
    <source>
        <dbReference type="ARBA" id="ARBA00022741"/>
    </source>
</evidence>
<evidence type="ECO:0000256" key="7">
    <source>
        <dbReference type="ARBA" id="ARBA00023163"/>
    </source>
</evidence>
<keyword evidence="7" id="KW-0804">Transcription</keyword>
<dbReference type="PANTHER" id="PTHR32071">
    <property type="entry name" value="TRANSCRIPTIONAL REGULATORY PROTEIN"/>
    <property type="match status" value="1"/>
</dbReference>
<dbReference type="Gene3D" id="1.10.8.60">
    <property type="match status" value="1"/>
</dbReference>
<evidence type="ECO:0000256" key="3">
    <source>
        <dbReference type="ARBA" id="ARBA00023012"/>
    </source>
</evidence>
<name>A0A1M7ZP58_9HYPH</name>
<dbReference type="PANTHER" id="PTHR32071:SF57">
    <property type="entry name" value="C4-DICARBOXYLATE TRANSPORT TRANSCRIPTIONAL REGULATORY PROTEIN DCTD"/>
    <property type="match status" value="1"/>
</dbReference>
<dbReference type="PROSITE" id="PS00688">
    <property type="entry name" value="SIGMA54_INTERACT_3"/>
    <property type="match status" value="1"/>
</dbReference>
<dbReference type="CDD" id="cd00009">
    <property type="entry name" value="AAA"/>
    <property type="match status" value="1"/>
</dbReference>
<evidence type="ECO:0000313" key="10">
    <source>
        <dbReference type="Proteomes" id="UP000186406"/>
    </source>
</evidence>
<dbReference type="Pfam" id="PF25601">
    <property type="entry name" value="AAA_lid_14"/>
    <property type="match status" value="1"/>
</dbReference>
<dbReference type="Pfam" id="PF02954">
    <property type="entry name" value="HTH_8"/>
    <property type="match status" value="1"/>
</dbReference>
<dbReference type="PRINTS" id="PR01590">
    <property type="entry name" value="HTHFIS"/>
</dbReference>
<dbReference type="InterPro" id="IPR027417">
    <property type="entry name" value="P-loop_NTPase"/>
</dbReference>
<dbReference type="Gene3D" id="3.40.50.300">
    <property type="entry name" value="P-loop containing nucleotide triphosphate hydrolases"/>
    <property type="match status" value="1"/>
</dbReference>
<dbReference type="GO" id="GO:0043565">
    <property type="term" value="F:sequence-specific DNA binding"/>
    <property type="evidence" value="ECO:0007669"/>
    <property type="project" value="InterPro"/>
</dbReference>
<keyword evidence="5 9" id="KW-0238">DNA-binding</keyword>
<dbReference type="SMART" id="SM00382">
    <property type="entry name" value="AAA"/>
    <property type="match status" value="1"/>
</dbReference>
<sequence>MPTLSSGPLQVAARGAAGWPKAGDGKSGGRPFLIGAAIGTGMIAKAAERGGADFLLALNAGRVRVMGAPSIACMLPIHDANEVVTAFACAEILGKVSVPVVFGASAFDPRTDLADLVGQVKREGFAGMANFPTAIHLDPLLQAGLARLGLGFEREVEMLRLAKRAGLIAIGYARTAEQAELMANAGVDIVCLNFGWNIGGRDSLPSMVSLDEAAADASEIFQRVRRRRPDVLCVVEGGPIDTPENAATVCQAGQADGYIGGSTIDRLPLEAAVSGATSEYKSVNVLSRRLEAIQDAVLGQGRRYGLIGRSPPLREVVQLIDRVAATDMTVLVQGPNGVGKELVAQALHAGSRRAARAMVAVNCAALPRDLLESELFGYEKGAFTGATKTRIGRFEEADGGTLFLDEIGDLEPQLQAKLLRVLEAGMVDRLGSNQSRRINVRIICATNRDLTQMVARGTFREDLYYRLNKMEIRVPSLAERIEDIPLLVEHFLQSAVPAVNESVDSVDGPALRALMAHSWPGNIRELKNVLERAAILCDGNRIGLAQLPRFAEALRPAEAKESEAAVHPATQPATGAQSEREWILEALRRNRFRRGAAAQELGLSRKTLYNKMRLYGLG</sequence>
<dbReference type="AlphaFoldDB" id="A0A1M7ZP58"/>
<dbReference type="InterPro" id="IPR015813">
    <property type="entry name" value="Pyrv/PenolPyrv_kinase-like_dom"/>
</dbReference>
<dbReference type="InterPro" id="IPR025943">
    <property type="entry name" value="Sigma_54_int_dom_ATP-bd_2"/>
</dbReference>
<feature type="domain" description="Sigma-54 factor interaction" evidence="8">
    <location>
        <begin position="306"/>
        <end position="535"/>
    </location>
</feature>
<dbReference type="Gene3D" id="1.10.10.60">
    <property type="entry name" value="Homeodomain-like"/>
    <property type="match status" value="1"/>
</dbReference>
<dbReference type="Pfam" id="PF09370">
    <property type="entry name" value="PEP_hydrolase"/>
    <property type="match status" value="1"/>
</dbReference>
<keyword evidence="4" id="KW-0805">Transcription regulation</keyword>
<dbReference type="PROSITE" id="PS00676">
    <property type="entry name" value="SIGMA54_INTERACT_2"/>
    <property type="match status" value="1"/>
</dbReference>
<evidence type="ECO:0000259" key="8">
    <source>
        <dbReference type="PROSITE" id="PS50045"/>
    </source>
</evidence>
<dbReference type="InterPro" id="IPR058031">
    <property type="entry name" value="AAA_lid_NorR"/>
</dbReference>
<dbReference type="GO" id="GO:0005524">
    <property type="term" value="F:ATP binding"/>
    <property type="evidence" value="ECO:0007669"/>
    <property type="project" value="UniProtKB-KW"/>
</dbReference>
<evidence type="ECO:0000313" key="9">
    <source>
        <dbReference type="EMBL" id="SHO66710.1"/>
    </source>
</evidence>
<evidence type="ECO:0000256" key="2">
    <source>
        <dbReference type="ARBA" id="ARBA00022840"/>
    </source>
</evidence>
<dbReference type="InterPro" id="IPR009057">
    <property type="entry name" value="Homeodomain-like_sf"/>
</dbReference>
<dbReference type="InterPro" id="IPR003593">
    <property type="entry name" value="AAA+_ATPase"/>
</dbReference>
<keyword evidence="1" id="KW-0547">Nucleotide-binding</keyword>
<dbReference type="STRING" id="1123029.SAMN02745172_03369"/>
<reference evidence="9 10" key="1">
    <citation type="submission" date="2016-12" db="EMBL/GenBank/DDBJ databases">
        <authorList>
            <person name="Song W.-J."/>
            <person name="Kurnit D.M."/>
        </authorList>
    </citation>
    <scope>NUCLEOTIDE SEQUENCE [LARGE SCALE GENOMIC DNA]</scope>
    <source>
        <strain evidence="9 10">DSM 19599</strain>
    </source>
</reference>
<dbReference type="EMBL" id="FRXO01000007">
    <property type="protein sequence ID" value="SHO66710.1"/>
    <property type="molecule type" value="Genomic_DNA"/>
</dbReference>
<dbReference type="OrthoDB" id="9805644at2"/>
<dbReference type="GO" id="GO:0003824">
    <property type="term" value="F:catalytic activity"/>
    <property type="evidence" value="ECO:0007669"/>
    <property type="project" value="InterPro"/>
</dbReference>
<dbReference type="InterPro" id="IPR002078">
    <property type="entry name" value="Sigma_54_int"/>
</dbReference>
<dbReference type="GO" id="GO:0000160">
    <property type="term" value="P:phosphorelay signal transduction system"/>
    <property type="evidence" value="ECO:0007669"/>
    <property type="project" value="UniProtKB-KW"/>
</dbReference>
<dbReference type="InterPro" id="IPR009215">
    <property type="entry name" value="TIM-br_IGPS-like"/>
</dbReference>
<keyword evidence="6" id="KW-0010">Activator</keyword>
<gene>
    <name evidence="9" type="ORF">SAMN02745172_03369</name>
</gene>
<dbReference type="Gene3D" id="3.20.20.70">
    <property type="entry name" value="Aldolase class I"/>
    <property type="match status" value="1"/>
</dbReference>
<dbReference type="GO" id="GO:0006355">
    <property type="term" value="P:regulation of DNA-templated transcription"/>
    <property type="evidence" value="ECO:0007669"/>
    <property type="project" value="InterPro"/>
</dbReference>
<dbReference type="InterPro" id="IPR025944">
    <property type="entry name" value="Sigma_54_int_dom_CS"/>
</dbReference>
<dbReference type="SUPFAM" id="SSF52540">
    <property type="entry name" value="P-loop containing nucleoside triphosphate hydrolases"/>
    <property type="match status" value="1"/>
</dbReference>
<proteinExistence type="predicted"/>
<dbReference type="SUPFAM" id="SSF46689">
    <property type="entry name" value="Homeodomain-like"/>
    <property type="match status" value="1"/>
</dbReference>
<dbReference type="RefSeq" id="WP_084564813.1">
    <property type="nucleotide sequence ID" value="NZ_FRXO01000007.1"/>
</dbReference>
<dbReference type="InterPro" id="IPR013785">
    <property type="entry name" value="Aldolase_TIM"/>
</dbReference>
<accession>A0A1M7ZP58</accession>
<dbReference type="PROSITE" id="PS50045">
    <property type="entry name" value="SIGMA54_INTERACT_4"/>
    <property type="match status" value="1"/>
</dbReference>
<dbReference type="FunFam" id="3.40.50.300:FF:000006">
    <property type="entry name" value="DNA-binding transcriptional regulator NtrC"/>
    <property type="match status" value="1"/>
</dbReference>
<evidence type="ECO:0000256" key="4">
    <source>
        <dbReference type="ARBA" id="ARBA00023015"/>
    </source>
</evidence>
<organism evidence="9 10">
    <name type="scientific">Pseudoxanthobacter soli DSM 19599</name>
    <dbReference type="NCBI Taxonomy" id="1123029"/>
    <lineage>
        <taxon>Bacteria</taxon>
        <taxon>Pseudomonadati</taxon>
        <taxon>Pseudomonadota</taxon>
        <taxon>Alphaproteobacteria</taxon>
        <taxon>Hyphomicrobiales</taxon>
        <taxon>Segnochrobactraceae</taxon>
        <taxon>Pseudoxanthobacter</taxon>
    </lineage>
</organism>
<keyword evidence="2" id="KW-0067">ATP-binding</keyword>
<dbReference type="InterPro" id="IPR002197">
    <property type="entry name" value="HTH_Fis"/>
</dbReference>
<keyword evidence="10" id="KW-1185">Reference proteome</keyword>
<evidence type="ECO:0000256" key="5">
    <source>
        <dbReference type="ARBA" id="ARBA00023125"/>
    </source>
</evidence>
<dbReference type="Pfam" id="PF00158">
    <property type="entry name" value="Sigma54_activat"/>
    <property type="match status" value="1"/>
</dbReference>
<dbReference type="Proteomes" id="UP000186406">
    <property type="component" value="Unassembled WGS sequence"/>
</dbReference>